<comment type="catalytic activity">
    <reaction evidence="13">
        <text>ATP + H2O = ADP + phosphate + H(+)</text>
        <dbReference type="Rhea" id="RHEA:13065"/>
        <dbReference type="ChEBI" id="CHEBI:15377"/>
        <dbReference type="ChEBI" id="CHEBI:15378"/>
        <dbReference type="ChEBI" id="CHEBI:30616"/>
        <dbReference type="ChEBI" id="CHEBI:43474"/>
        <dbReference type="ChEBI" id="CHEBI:456216"/>
        <dbReference type="EC" id="5.6.2.4"/>
    </reaction>
</comment>
<accession>A0A8U0ILJ0</accession>
<dbReference type="GO" id="GO:0003677">
    <property type="term" value="F:DNA binding"/>
    <property type="evidence" value="ECO:0007669"/>
    <property type="project" value="UniProtKB-KW"/>
</dbReference>
<feature type="domain" description="UvrD-like helicase ATP-binding" evidence="15">
    <location>
        <begin position="10"/>
        <end position="413"/>
    </location>
</feature>
<keyword evidence="8" id="KW-0238">DNA-binding</keyword>
<dbReference type="GO" id="GO:0005524">
    <property type="term" value="F:ATP binding"/>
    <property type="evidence" value="ECO:0007669"/>
    <property type="project" value="UniProtKB-UniRule"/>
</dbReference>
<dbReference type="InterPro" id="IPR000212">
    <property type="entry name" value="DNA_helicase_UvrD/REP"/>
</dbReference>
<dbReference type="KEGG" id="haxz:M0R88_03035"/>
<dbReference type="GeneID" id="72188796"/>
<evidence type="ECO:0000256" key="2">
    <source>
        <dbReference type="ARBA" id="ARBA00022741"/>
    </source>
</evidence>
<evidence type="ECO:0000313" key="17">
    <source>
        <dbReference type="EMBL" id="UPW01084.1"/>
    </source>
</evidence>
<evidence type="ECO:0000256" key="6">
    <source>
        <dbReference type="ARBA" id="ARBA00022839"/>
    </source>
</evidence>
<keyword evidence="10" id="KW-0413">Isomerase</keyword>
<dbReference type="InterPro" id="IPR027417">
    <property type="entry name" value="P-loop_NTPase"/>
</dbReference>
<gene>
    <name evidence="17" type="ORF">M0R88_03035</name>
</gene>
<keyword evidence="2 14" id="KW-0547">Nucleotide-binding</keyword>
<evidence type="ECO:0000259" key="15">
    <source>
        <dbReference type="PROSITE" id="PS51198"/>
    </source>
</evidence>
<evidence type="ECO:0000256" key="5">
    <source>
        <dbReference type="ARBA" id="ARBA00022806"/>
    </source>
</evidence>
<keyword evidence="18" id="KW-1185">Reference proteome</keyword>
<evidence type="ECO:0000256" key="7">
    <source>
        <dbReference type="ARBA" id="ARBA00022840"/>
    </source>
</evidence>
<evidence type="ECO:0000256" key="9">
    <source>
        <dbReference type="ARBA" id="ARBA00023204"/>
    </source>
</evidence>
<evidence type="ECO:0000256" key="12">
    <source>
        <dbReference type="ARBA" id="ARBA00034808"/>
    </source>
</evidence>
<feature type="domain" description="UvrD-like helicase C-terminal" evidence="16">
    <location>
        <begin position="426"/>
        <end position="717"/>
    </location>
</feature>
<dbReference type="Pfam" id="PF12705">
    <property type="entry name" value="PDDEXK_1"/>
    <property type="match status" value="1"/>
</dbReference>
<dbReference type="AlphaFoldDB" id="A0A8U0ILJ0"/>
<dbReference type="RefSeq" id="WP_248655490.1">
    <property type="nucleotide sequence ID" value="NZ_CP096658.1"/>
</dbReference>
<keyword evidence="5 14" id="KW-0347">Helicase</keyword>
<evidence type="ECO:0000256" key="14">
    <source>
        <dbReference type="PROSITE-ProRule" id="PRU00560"/>
    </source>
</evidence>
<dbReference type="Pfam" id="PF00580">
    <property type="entry name" value="UvrD-helicase"/>
    <property type="match status" value="1"/>
</dbReference>
<evidence type="ECO:0000259" key="16">
    <source>
        <dbReference type="PROSITE" id="PS51217"/>
    </source>
</evidence>
<organism evidence="17 18">
    <name type="scientific">Halorussus gelatinilyticus</name>
    <dbReference type="NCBI Taxonomy" id="2937524"/>
    <lineage>
        <taxon>Archaea</taxon>
        <taxon>Methanobacteriati</taxon>
        <taxon>Methanobacteriota</taxon>
        <taxon>Stenosarchaea group</taxon>
        <taxon>Halobacteria</taxon>
        <taxon>Halobacteriales</taxon>
        <taxon>Haladaptataceae</taxon>
        <taxon>Halorussus</taxon>
    </lineage>
</organism>
<evidence type="ECO:0000256" key="8">
    <source>
        <dbReference type="ARBA" id="ARBA00023125"/>
    </source>
</evidence>
<name>A0A8U0ILJ0_9EURY</name>
<dbReference type="InterPro" id="IPR038726">
    <property type="entry name" value="PDDEXK_AddAB-type"/>
</dbReference>
<dbReference type="InterPro" id="IPR011604">
    <property type="entry name" value="PDDEXK-like_dom_sf"/>
</dbReference>
<protein>
    <recommendedName>
        <fullName evidence="12">DNA 3'-5' helicase</fullName>
        <ecNumber evidence="12">5.6.2.4</ecNumber>
    </recommendedName>
</protein>
<keyword evidence="9" id="KW-0234">DNA repair</keyword>
<dbReference type="SUPFAM" id="SSF52540">
    <property type="entry name" value="P-loop containing nucleoside triphosphate hydrolases"/>
    <property type="match status" value="1"/>
</dbReference>
<dbReference type="InterPro" id="IPR014017">
    <property type="entry name" value="DNA_helicase_UvrD-like_C"/>
</dbReference>
<keyword evidence="3" id="KW-0227">DNA damage</keyword>
<evidence type="ECO:0000256" key="11">
    <source>
        <dbReference type="ARBA" id="ARBA00034617"/>
    </source>
</evidence>
<dbReference type="PROSITE" id="PS51217">
    <property type="entry name" value="UVRD_HELICASE_CTER"/>
    <property type="match status" value="1"/>
</dbReference>
<dbReference type="GO" id="GO:0004527">
    <property type="term" value="F:exonuclease activity"/>
    <property type="evidence" value="ECO:0007669"/>
    <property type="project" value="UniProtKB-KW"/>
</dbReference>
<feature type="binding site" evidence="14">
    <location>
        <begin position="31"/>
        <end position="38"/>
    </location>
    <ligand>
        <name>ATP</name>
        <dbReference type="ChEBI" id="CHEBI:30616"/>
    </ligand>
</feature>
<dbReference type="Gene3D" id="3.90.320.10">
    <property type="match status" value="1"/>
</dbReference>
<dbReference type="EMBL" id="CP096658">
    <property type="protein sequence ID" value="UPW01084.1"/>
    <property type="molecule type" value="Genomic_DNA"/>
</dbReference>
<dbReference type="GO" id="GO:0043138">
    <property type="term" value="F:3'-5' DNA helicase activity"/>
    <property type="evidence" value="ECO:0007669"/>
    <property type="project" value="UniProtKB-EC"/>
</dbReference>
<evidence type="ECO:0000256" key="3">
    <source>
        <dbReference type="ARBA" id="ARBA00022763"/>
    </source>
</evidence>
<proteinExistence type="predicted"/>
<dbReference type="InterPro" id="IPR014016">
    <property type="entry name" value="UvrD-like_ATP-bd"/>
</dbReference>
<reference evidence="17" key="1">
    <citation type="submission" date="2022-04" db="EMBL/GenBank/DDBJ databases">
        <title>Diverse halophilic archaea isolated from saline environments.</title>
        <authorList>
            <person name="Cui H.-L."/>
        </authorList>
    </citation>
    <scope>NUCLEOTIDE SEQUENCE</scope>
    <source>
        <strain evidence="17">XZYJT40</strain>
    </source>
</reference>
<dbReference type="PROSITE" id="PS51198">
    <property type="entry name" value="UVRD_HELICASE_ATP_BIND"/>
    <property type="match status" value="1"/>
</dbReference>
<evidence type="ECO:0000256" key="10">
    <source>
        <dbReference type="ARBA" id="ARBA00023235"/>
    </source>
</evidence>
<keyword evidence="4 14" id="KW-0378">Hydrolase</keyword>
<dbReference type="Gene3D" id="3.40.50.300">
    <property type="entry name" value="P-loop containing nucleotide triphosphate hydrolases"/>
    <property type="match status" value="3"/>
</dbReference>
<evidence type="ECO:0000256" key="1">
    <source>
        <dbReference type="ARBA" id="ARBA00022722"/>
    </source>
</evidence>
<keyword evidence="6" id="KW-0269">Exonuclease</keyword>
<comment type="catalytic activity">
    <reaction evidence="11">
        <text>Couples ATP hydrolysis with the unwinding of duplex DNA by translocating in the 3'-5' direction.</text>
        <dbReference type="EC" id="5.6.2.4"/>
    </reaction>
</comment>
<evidence type="ECO:0000256" key="4">
    <source>
        <dbReference type="ARBA" id="ARBA00022801"/>
    </source>
</evidence>
<evidence type="ECO:0000256" key="13">
    <source>
        <dbReference type="ARBA" id="ARBA00048988"/>
    </source>
</evidence>
<evidence type="ECO:0000313" key="18">
    <source>
        <dbReference type="Proteomes" id="UP000830434"/>
    </source>
</evidence>
<dbReference type="GO" id="GO:0000725">
    <property type="term" value="P:recombinational repair"/>
    <property type="evidence" value="ECO:0007669"/>
    <property type="project" value="TreeGrafter"/>
</dbReference>
<dbReference type="Proteomes" id="UP000830434">
    <property type="component" value="Chromosome"/>
</dbReference>
<dbReference type="PANTHER" id="PTHR11070:SF2">
    <property type="entry name" value="ATP-DEPENDENT DNA HELICASE SRS2"/>
    <property type="match status" value="1"/>
</dbReference>
<dbReference type="EC" id="5.6.2.4" evidence="12"/>
<sequence length="1158" mass="130019">MSDDPIRLQNAQRDIRNVYFDHDSGLYTLDCVPGAGKSEVTDHISAEDILRRYVAGDPTPEQRVAAISFNRSEAESIIPDICDRLREIVEHNLVPAASKVSDTEVEYLIQRIRQAPFVGTIDSILRDVLSEIAPDIGFEEMPVVGNTARQKQLYAACYKAIQEDPDLAQRVERLEDAYPTDEYDDDVSEMLETAVTYCRDRRISTEGFRSTLEQTVEDVYAQGRPRSFSDVVAAVEHCVGADIDESPYDDIGDDEQNRICDADSRLHDDWRARIDDFCTVLEEYRITYRQTIRDRGVVSHTDVAYLVDAYFDDRLGNVDDAHRARIRQRYQTRIQSLIIDEAQDVSSIQHAALSHLVTSSARVFGAGDLLQSVYLWRHAEPTLFETATVDGEYLGINWDVHEHRTAKTTYRCVPGVASAINEISEAALTDPARGNLGDLDVRYPGLEADRDSTDESNVHIAAFDPIASDPDSYAWVNPVEGRGEATTLATLLSKGLADGTFADENDDPLGITVLFRWSSKMDVYAEAFEEMGLSVRNASEDLFECSVVNAVLDVCEWLVAPADPERTRALVTGANLGLEPLADNYEAYQWDIDAVLGDCDLTDAHQHVLDGLSELRDRRDSFLSRPAGTYAEDIIETLALRADFYGWFDVDPAQRVANLDALVETLEEWEADEHYTPRELTELVEPFRENPYMGPDQPNTADTSHDVEFRTIHDAKGDQDDVVAVANLGFSLWKHGPQAQRFLTQGSIAGLAPPTDTEIPSDIALPPFANGLYDPEDTRDRDVGLRWATGHWCDDVAKSADATSLVGPDRLKRVAANERAEAWRLLYVSLTRARDHLVVPLPRSLPDEFRPRDRWLDTIRDGVNFTGEQTGSYTVGTDTGSFDVGVNDVALRATWTNTVTSRDDDVAVNPPRRTDLDPWVPRFAHPSTLYPLTDDPDEQVLDHLLGNALHTDANDVPDDVPLQFDRLGPDDVGSCLHEVLTTLVEREVPEHTLRSLGDEVRRVFDDVVGDHAPRTGDNERDKLFSFFREEVLDDFLASDLWEEIQRAERVTVERPIDGLVTVDGVEIEIHGTSDFVVELPSGEQYVADLKITLTDQTPETRRRYELQVTAYSYLFEQQDSSESPVNRTVETFGVERDTIESSWPSEIVERRLATLVRQ</sequence>
<keyword evidence="7 14" id="KW-0067">ATP-binding</keyword>
<dbReference type="PANTHER" id="PTHR11070">
    <property type="entry name" value="UVRD / RECB / PCRA DNA HELICASE FAMILY MEMBER"/>
    <property type="match status" value="1"/>
</dbReference>
<keyword evidence="1" id="KW-0540">Nuclease</keyword>